<dbReference type="InterPro" id="IPR011059">
    <property type="entry name" value="Metal-dep_hydrolase_composite"/>
</dbReference>
<dbReference type="RefSeq" id="WP_320943954.1">
    <property type="nucleotide sequence ID" value="NZ_BAABEU010000007.1"/>
</dbReference>
<dbReference type="InterPro" id="IPR032466">
    <property type="entry name" value="Metal_Hydrolase"/>
</dbReference>
<dbReference type="Proteomes" id="UP001323798">
    <property type="component" value="Chromosome"/>
</dbReference>
<dbReference type="PANTHER" id="PTHR22642">
    <property type="entry name" value="IMIDAZOLONEPROPIONASE"/>
    <property type="match status" value="1"/>
</dbReference>
<dbReference type="SUPFAM" id="SSF51338">
    <property type="entry name" value="Composite domain of metallo-dependent hydrolases"/>
    <property type="match status" value="1"/>
</dbReference>
<dbReference type="Gene3D" id="2.30.40.10">
    <property type="entry name" value="Urease, subunit C, domain 1"/>
    <property type="match status" value="1"/>
</dbReference>
<evidence type="ECO:0000259" key="1">
    <source>
        <dbReference type="Pfam" id="PF07969"/>
    </source>
</evidence>
<dbReference type="Gene3D" id="3.20.20.140">
    <property type="entry name" value="Metal-dependent hydrolases"/>
    <property type="match status" value="1"/>
</dbReference>
<evidence type="ECO:0000313" key="2">
    <source>
        <dbReference type="EMBL" id="WPR91253.1"/>
    </source>
</evidence>
<keyword evidence="3" id="KW-1185">Reference proteome</keyword>
<protein>
    <submittedName>
        <fullName evidence="2">Amidohydrolase family protein</fullName>
    </submittedName>
</protein>
<dbReference type="Gene3D" id="3.10.310.70">
    <property type="match status" value="1"/>
</dbReference>
<dbReference type="PANTHER" id="PTHR22642:SF2">
    <property type="entry name" value="PROTEIN LONG AFTER FAR-RED 3"/>
    <property type="match status" value="1"/>
</dbReference>
<name>A0ABZ0SQ20_9MICO</name>
<reference evidence="2 3" key="1">
    <citation type="submission" date="2023-11" db="EMBL/GenBank/DDBJ databases">
        <title>Genome sequence of Microbacterium rhizosphaerae KACC 19337.</title>
        <authorList>
            <person name="Choi H."/>
            <person name="Kim S."/>
            <person name="Kim Y."/>
            <person name="Kwon S.-W."/>
            <person name="Heo J."/>
        </authorList>
    </citation>
    <scope>NUCLEOTIDE SEQUENCE [LARGE SCALE GENOMIC DNA]</scope>
    <source>
        <strain evidence="2 3">KACC 19337</strain>
    </source>
</reference>
<evidence type="ECO:0000313" key="3">
    <source>
        <dbReference type="Proteomes" id="UP001323798"/>
    </source>
</evidence>
<feature type="domain" description="Amidohydrolase 3" evidence="1">
    <location>
        <begin position="47"/>
        <end position="491"/>
    </location>
</feature>
<dbReference type="SUPFAM" id="SSF51556">
    <property type="entry name" value="Metallo-dependent hydrolases"/>
    <property type="match status" value="1"/>
</dbReference>
<proteinExistence type="predicted"/>
<gene>
    <name evidence="2" type="ORF">SM116_08210</name>
</gene>
<sequence length="494" mass="51606">MTATIRGAHLRGPGTELLPDAGPFDVFLDDGIIVDIAPVGALRPRGDTIDADGRFLIPGLWDHHVHTTQWALAAQRADLDGTVSPADAARRVAASPVLPDGRRVGAGYRDALWHEPPTVALLDELTGDTPTYLLNADAHSMWLNSAAQRREGVATGADGILREEPAFAVSKLLNAVEPEVADRLVARMAKDAATRGIVGIVDLDMAWNEESWARRLAGGFDTLRVEFGVYPDLLPRAIAEGLRTGDPVRGSGSDLVRVGPLKVITDGSLGTRTAAARNAYPDDAANHGVLTVHPGELVGLLTEATAAGLRCAVHAIGDVANSHALDAFAATGAWGTIEHAQLVAHADIPRFARLGIAASIQPAHALDDREMADVLWAGQTSLAYPLQSFVDAGAALVFGSDAPVSPLDPWAAMAAAVYRTRDDRPAWHPEEAVDAATALAASTHAGSAAPDALSPGAVADLALCDADPLTADEPALRRMRVSATLVAGRLTHGA</sequence>
<dbReference type="EMBL" id="CP139368">
    <property type="protein sequence ID" value="WPR91253.1"/>
    <property type="molecule type" value="Genomic_DNA"/>
</dbReference>
<accession>A0ABZ0SQ20</accession>
<dbReference type="Pfam" id="PF07969">
    <property type="entry name" value="Amidohydro_3"/>
    <property type="match status" value="1"/>
</dbReference>
<organism evidence="2 3">
    <name type="scientific">Microbacterium rhizosphaerae</name>
    <dbReference type="NCBI Taxonomy" id="1678237"/>
    <lineage>
        <taxon>Bacteria</taxon>
        <taxon>Bacillati</taxon>
        <taxon>Actinomycetota</taxon>
        <taxon>Actinomycetes</taxon>
        <taxon>Micrococcales</taxon>
        <taxon>Microbacteriaceae</taxon>
        <taxon>Microbacterium</taxon>
    </lineage>
</organism>
<dbReference type="InterPro" id="IPR013108">
    <property type="entry name" value="Amidohydro_3"/>
</dbReference>